<dbReference type="GO" id="GO:0004674">
    <property type="term" value="F:protein serine/threonine kinase activity"/>
    <property type="evidence" value="ECO:0007669"/>
    <property type="project" value="UniProtKB-KW"/>
</dbReference>
<evidence type="ECO:0000313" key="3">
    <source>
        <dbReference type="Proteomes" id="UP000257039"/>
    </source>
</evidence>
<dbReference type="GO" id="GO:0120147">
    <property type="term" value="F:formylglycine-generating oxidase activity"/>
    <property type="evidence" value="ECO:0007669"/>
    <property type="project" value="TreeGrafter"/>
</dbReference>
<dbReference type="InterPro" id="IPR005532">
    <property type="entry name" value="SUMF_dom"/>
</dbReference>
<keyword evidence="2" id="KW-0808">Transferase</keyword>
<gene>
    <name evidence="2" type="ORF">B9G39_10065</name>
</gene>
<dbReference type="InterPro" id="IPR016187">
    <property type="entry name" value="CTDL_fold"/>
</dbReference>
<dbReference type="SUPFAM" id="SSF56436">
    <property type="entry name" value="C-type lectin-like"/>
    <property type="match status" value="1"/>
</dbReference>
<feature type="domain" description="Sulfatase-modifying factor enzyme-like" evidence="1">
    <location>
        <begin position="65"/>
        <end position="306"/>
    </location>
</feature>
<evidence type="ECO:0000313" key="2">
    <source>
        <dbReference type="EMBL" id="RDH46701.1"/>
    </source>
</evidence>
<dbReference type="InterPro" id="IPR051043">
    <property type="entry name" value="Sulfatase_Mod_Factor_Kinase"/>
</dbReference>
<accession>A0A4V1IPC0</accession>
<organism evidence="2 3">
    <name type="scientific">Zooshikella ganghwensis</name>
    <dbReference type="NCBI Taxonomy" id="202772"/>
    <lineage>
        <taxon>Bacteria</taxon>
        <taxon>Pseudomonadati</taxon>
        <taxon>Pseudomonadota</taxon>
        <taxon>Gammaproteobacteria</taxon>
        <taxon>Oceanospirillales</taxon>
        <taxon>Zooshikellaceae</taxon>
        <taxon>Zooshikella</taxon>
    </lineage>
</organism>
<comment type="caution">
    <text evidence="2">The sequence shown here is derived from an EMBL/GenBank/DDBJ whole genome shotgun (WGS) entry which is preliminary data.</text>
</comment>
<proteinExistence type="predicted"/>
<dbReference type="EMBL" id="NDXW01000001">
    <property type="protein sequence ID" value="RDH46701.1"/>
    <property type="molecule type" value="Genomic_DNA"/>
</dbReference>
<dbReference type="Pfam" id="PF03781">
    <property type="entry name" value="FGE-sulfatase"/>
    <property type="match status" value="1"/>
</dbReference>
<keyword evidence="3" id="KW-1185">Reference proteome</keyword>
<sequence>MGLPEQFSPTKLDDLSAIIRNLFNTSTDVLCNIIESEEADVKTRYSAGLLLALQGDPRIDTHTPEMISIPAATARLGLNPDEVDTIVDQYRDYGVIHEWILKECPEYIVNLPAFKIGKYCITNQEYRDFLIDSGYNSLPSSWEFGVYPHHRANHPVYTLAPEDAEAYCYWLSQKTKRSFRLPTEQEWEYAAAGDSHTDFPWGNVFKPDHANTVEEQILSTTPVGMFPKGRSPFGVMDMAGNVEEYTASNYAAYPNGQNIADDLLVSEGDYRVARGGSYTRFRDLARTRRRHGWYKKAIYIMGFRLAETVDNNDRII</sequence>
<dbReference type="PANTHER" id="PTHR23150:SF19">
    <property type="entry name" value="FORMYLGLYCINE-GENERATING ENZYME"/>
    <property type="match status" value="1"/>
</dbReference>
<evidence type="ECO:0000259" key="1">
    <source>
        <dbReference type="Pfam" id="PF03781"/>
    </source>
</evidence>
<name>A0A4V1IPC0_9GAMM</name>
<dbReference type="PANTHER" id="PTHR23150">
    <property type="entry name" value="SULFATASE MODIFYING FACTOR 1, 2"/>
    <property type="match status" value="1"/>
</dbReference>
<dbReference type="InterPro" id="IPR042095">
    <property type="entry name" value="SUMF_sf"/>
</dbReference>
<keyword evidence="2" id="KW-0418">Kinase</keyword>
<dbReference type="Proteomes" id="UP000257039">
    <property type="component" value="Unassembled WGS sequence"/>
</dbReference>
<dbReference type="Gene3D" id="3.90.1580.10">
    <property type="entry name" value="paralog of FGE (formylglycine-generating enzyme)"/>
    <property type="match status" value="1"/>
</dbReference>
<dbReference type="AlphaFoldDB" id="A0A4V1IPC0"/>
<reference evidence="2 3" key="1">
    <citation type="submission" date="2017-04" db="EMBL/GenBank/DDBJ databases">
        <title>Draft genome sequence of Zooshikella ganghwensis VG4 isolated from Red Sea sediments.</title>
        <authorList>
            <person name="Rehman Z."/>
            <person name="Alam I."/>
            <person name="Kamau A."/>
            <person name="Bajic V."/>
            <person name="Leiknes T."/>
        </authorList>
    </citation>
    <scope>NUCLEOTIDE SEQUENCE [LARGE SCALE GENOMIC DNA]</scope>
    <source>
        <strain evidence="2 3">VG4</strain>
    </source>
</reference>
<protein>
    <submittedName>
        <fullName evidence="2">Serine/threonine protein kinase</fullName>
    </submittedName>
</protein>
<keyword evidence="2" id="KW-0723">Serine/threonine-protein kinase</keyword>